<feature type="region of interest" description="Disordered" evidence="3">
    <location>
        <begin position="35"/>
        <end position="54"/>
    </location>
</feature>
<dbReference type="SMART" id="SM00360">
    <property type="entry name" value="RRM"/>
    <property type="match status" value="1"/>
</dbReference>
<dbReference type="CDD" id="cd00590">
    <property type="entry name" value="RRM_SF"/>
    <property type="match status" value="1"/>
</dbReference>
<dbReference type="InterPro" id="IPR035979">
    <property type="entry name" value="RBD_domain_sf"/>
</dbReference>
<evidence type="ECO:0000313" key="6">
    <source>
        <dbReference type="Proteomes" id="UP001160148"/>
    </source>
</evidence>
<dbReference type="PANTHER" id="PTHR15241">
    <property type="entry name" value="TRANSFORMER-2-RELATED"/>
    <property type="match status" value="1"/>
</dbReference>
<evidence type="ECO:0000313" key="5">
    <source>
        <dbReference type="EMBL" id="CAI6365885.1"/>
    </source>
</evidence>
<reference evidence="5 6" key="1">
    <citation type="submission" date="2023-01" db="EMBL/GenBank/DDBJ databases">
        <authorList>
            <person name="Whitehead M."/>
        </authorList>
    </citation>
    <scope>NUCLEOTIDE SEQUENCE [LARGE SCALE GENOMIC DNA]</scope>
</reference>
<dbReference type="GO" id="GO:0003723">
    <property type="term" value="F:RNA binding"/>
    <property type="evidence" value="ECO:0007669"/>
    <property type="project" value="UniProtKB-UniRule"/>
</dbReference>
<gene>
    <name evidence="5" type="ORF">MEUPH1_LOCUS20541</name>
</gene>
<feature type="domain" description="RRM" evidence="4">
    <location>
        <begin position="61"/>
        <end position="142"/>
    </location>
</feature>
<dbReference type="SUPFAM" id="SSF54928">
    <property type="entry name" value="RNA-binding domain, RBD"/>
    <property type="match status" value="1"/>
</dbReference>
<keyword evidence="6" id="KW-1185">Reference proteome</keyword>
<dbReference type="Proteomes" id="UP001160148">
    <property type="component" value="Unassembled WGS sequence"/>
</dbReference>
<proteinExistence type="predicted"/>
<keyword evidence="1 2" id="KW-0694">RNA-binding</keyword>
<dbReference type="AlphaFoldDB" id="A0AAV0XBU0"/>
<evidence type="ECO:0000256" key="1">
    <source>
        <dbReference type="ARBA" id="ARBA00022884"/>
    </source>
</evidence>
<dbReference type="Gene3D" id="3.30.70.330">
    <property type="match status" value="1"/>
</dbReference>
<dbReference type="PROSITE" id="PS50102">
    <property type="entry name" value="RRM"/>
    <property type="match status" value="1"/>
</dbReference>
<dbReference type="InterPro" id="IPR012677">
    <property type="entry name" value="Nucleotide-bd_a/b_plait_sf"/>
</dbReference>
<evidence type="ECO:0000256" key="3">
    <source>
        <dbReference type="SAM" id="MobiDB-lite"/>
    </source>
</evidence>
<evidence type="ECO:0000256" key="2">
    <source>
        <dbReference type="PROSITE-ProRule" id="PRU00176"/>
    </source>
</evidence>
<name>A0AAV0XBU0_9HEMI</name>
<dbReference type="PANTHER" id="PTHR15241:SF390">
    <property type="entry name" value="POLYADENYLATE-BINDING PROTEIN"/>
    <property type="match status" value="1"/>
</dbReference>
<organism evidence="5 6">
    <name type="scientific">Macrosiphum euphorbiae</name>
    <name type="common">potato aphid</name>
    <dbReference type="NCBI Taxonomy" id="13131"/>
    <lineage>
        <taxon>Eukaryota</taxon>
        <taxon>Metazoa</taxon>
        <taxon>Ecdysozoa</taxon>
        <taxon>Arthropoda</taxon>
        <taxon>Hexapoda</taxon>
        <taxon>Insecta</taxon>
        <taxon>Pterygota</taxon>
        <taxon>Neoptera</taxon>
        <taxon>Paraneoptera</taxon>
        <taxon>Hemiptera</taxon>
        <taxon>Sternorrhyncha</taxon>
        <taxon>Aphidomorpha</taxon>
        <taxon>Aphidoidea</taxon>
        <taxon>Aphididae</taxon>
        <taxon>Macrosiphini</taxon>
        <taxon>Macrosiphum</taxon>
    </lineage>
</organism>
<accession>A0AAV0XBU0</accession>
<dbReference type="EMBL" id="CARXXK010000004">
    <property type="protein sequence ID" value="CAI6365885.1"/>
    <property type="molecule type" value="Genomic_DNA"/>
</dbReference>
<comment type="caution">
    <text evidence="5">The sequence shown here is derived from an EMBL/GenBank/DDBJ whole genome shotgun (WGS) entry which is preliminary data.</text>
</comment>
<evidence type="ECO:0000259" key="4">
    <source>
        <dbReference type="PROSITE" id="PS50102"/>
    </source>
</evidence>
<dbReference type="InterPro" id="IPR000504">
    <property type="entry name" value="RRM_dom"/>
</dbReference>
<sequence>MATSEHFVQSFVVQIKTPRTFTVVASIVQPAFTARPPAPAADGRATKTDSDVGACPSSRDRRLFIGHLSSSTTSEQLRIKFSEFGEVVNVRVMSGHDRSGRPAKFNYAFVEFSKPDGVHAALVSQPIKLSNGNRVNVKRPRDRS</sequence>
<protein>
    <recommendedName>
        <fullName evidence="4">RRM domain-containing protein</fullName>
    </recommendedName>
</protein>
<dbReference type="Pfam" id="PF00076">
    <property type="entry name" value="RRM_1"/>
    <property type="match status" value="1"/>
</dbReference>